<dbReference type="Gene3D" id="3.30.530.20">
    <property type="match status" value="1"/>
</dbReference>
<accession>A0A7Y9LR01</accession>
<evidence type="ECO:0000313" key="1">
    <source>
        <dbReference type="EMBL" id="NYE94000.1"/>
    </source>
</evidence>
<organism evidence="1 2">
    <name type="scientific">Psychromicrobium silvestre</name>
    <dbReference type="NCBI Taxonomy" id="1645614"/>
    <lineage>
        <taxon>Bacteria</taxon>
        <taxon>Bacillati</taxon>
        <taxon>Actinomycetota</taxon>
        <taxon>Actinomycetes</taxon>
        <taxon>Micrococcales</taxon>
        <taxon>Micrococcaceae</taxon>
        <taxon>Psychromicrobium</taxon>
    </lineage>
</organism>
<name>A0A7Y9LR01_9MICC</name>
<proteinExistence type="predicted"/>
<dbReference type="SUPFAM" id="SSF55961">
    <property type="entry name" value="Bet v1-like"/>
    <property type="match status" value="1"/>
</dbReference>
<reference evidence="1 2" key="1">
    <citation type="submission" date="2020-07" db="EMBL/GenBank/DDBJ databases">
        <title>Sequencing the genomes of 1000 actinobacteria strains.</title>
        <authorList>
            <person name="Klenk H.-P."/>
        </authorList>
    </citation>
    <scope>NUCLEOTIDE SEQUENCE [LARGE SCALE GENOMIC DNA]</scope>
    <source>
        <strain evidence="1 2">DSM 102047</strain>
    </source>
</reference>
<protein>
    <submittedName>
        <fullName evidence="1">Ligand-binding SRPBCC domain-containing protein</fullName>
    </submittedName>
</protein>
<comment type="caution">
    <text evidence="1">The sequence shown here is derived from an EMBL/GenBank/DDBJ whole genome shotgun (WGS) entry which is preliminary data.</text>
</comment>
<dbReference type="EMBL" id="JACBYQ010000001">
    <property type="protein sequence ID" value="NYE94000.1"/>
    <property type="molecule type" value="Genomic_DNA"/>
</dbReference>
<dbReference type="Proteomes" id="UP000521748">
    <property type="component" value="Unassembled WGS sequence"/>
</dbReference>
<dbReference type="InterPro" id="IPR023393">
    <property type="entry name" value="START-like_dom_sf"/>
</dbReference>
<keyword evidence="2" id="KW-1185">Reference proteome</keyword>
<dbReference type="RefSeq" id="WP_179387823.1">
    <property type="nucleotide sequence ID" value="NZ_JACBYQ010000001.1"/>
</dbReference>
<dbReference type="AlphaFoldDB" id="A0A7Y9LR01"/>
<gene>
    <name evidence="1" type="ORF">FHU41_000221</name>
</gene>
<evidence type="ECO:0000313" key="2">
    <source>
        <dbReference type="Proteomes" id="UP000521748"/>
    </source>
</evidence>
<sequence>MAFALSLHTASELSPEELFTRSLSIDAHLASMSKSEETAIAGTTSGSIQFGETVTWRARHFGIWWTMTSKITELDAPKKFVDQQHRGPFKSFRHEHSFESTPAGSLMTDLIEVTAPLGPLGLLAEKLFLKSYLKRLIEERNQFLLSSPPQASGSCP</sequence>
<dbReference type="CDD" id="cd07820">
    <property type="entry name" value="SRPBCC_3"/>
    <property type="match status" value="1"/>
</dbReference>